<protein>
    <submittedName>
        <fullName evidence="1">Uncharacterized protein</fullName>
    </submittedName>
</protein>
<proteinExistence type="predicted"/>
<dbReference type="EMBL" id="CM023481">
    <property type="protein sequence ID" value="KAH6944107.1"/>
    <property type="molecule type" value="Genomic_DNA"/>
</dbReference>
<dbReference type="Proteomes" id="UP000821845">
    <property type="component" value="Chromosome 1"/>
</dbReference>
<accession>A0ACB7TFF3</accession>
<gene>
    <name evidence="1" type="ORF">HPB50_001923</name>
</gene>
<keyword evidence="2" id="KW-1185">Reference proteome</keyword>
<evidence type="ECO:0000313" key="2">
    <source>
        <dbReference type="Proteomes" id="UP000821845"/>
    </source>
</evidence>
<reference evidence="1" key="1">
    <citation type="submission" date="2020-05" db="EMBL/GenBank/DDBJ databases">
        <title>Large-scale comparative analyses of tick genomes elucidate their genetic diversity and vector capacities.</title>
        <authorList>
            <person name="Jia N."/>
            <person name="Wang J."/>
            <person name="Shi W."/>
            <person name="Du L."/>
            <person name="Sun Y."/>
            <person name="Zhan W."/>
            <person name="Jiang J."/>
            <person name="Wang Q."/>
            <person name="Zhang B."/>
            <person name="Ji P."/>
            <person name="Sakyi L.B."/>
            <person name="Cui X."/>
            <person name="Yuan T."/>
            <person name="Jiang B."/>
            <person name="Yang W."/>
            <person name="Lam T.T.-Y."/>
            <person name="Chang Q."/>
            <person name="Ding S."/>
            <person name="Wang X."/>
            <person name="Zhu J."/>
            <person name="Ruan X."/>
            <person name="Zhao L."/>
            <person name="Wei J."/>
            <person name="Que T."/>
            <person name="Du C."/>
            <person name="Cheng J."/>
            <person name="Dai P."/>
            <person name="Han X."/>
            <person name="Huang E."/>
            <person name="Gao Y."/>
            <person name="Liu J."/>
            <person name="Shao H."/>
            <person name="Ye R."/>
            <person name="Li L."/>
            <person name="Wei W."/>
            <person name="Wang X."/>
            <person name="Wang C."/>
            <person name="Yang T."/>
            <person name="Huo Q."/>
            <person name="Li W."/>
            <person name="Guo W."/>
            <person name="Chen H."/>
            <person name="Zhou L."/>
            <person name="Ni X."/>
            <person name="Tian J."/>
            <person name="Zhou Y."/>
            <person name="Sheng Y."/>
            <person name="Liu T."/>
            <person name="Pan Y."/>
            <person name="Xia L."/>
            <person name="Li J."/>
            <person name="Zhao F."/>
            <person name="Cao W."/>
        </authorList>
    </citation>
    <scope>NUCLEOTIDE SEQUENCE</scope>
    <source>
        <strain evidence="1">Hyas-2018</strain>
    </source>
</reference>
<name>A0ACB7TFF3_HYAAI</name>
<organism evidence="1 2">
    <name type="scientific">Hyalomma asiaticum</name>
    <name type="common">Tick</name>
    <dbReference type="NCBI Taxonomy" id="266040"/>
    <lineage>
        <taxon>Eukaryota</taxon>
        <taxon>Metazoa</taxon>
        <taxon>Ecdysozoa</taxon>
        <taxon>Arthropoda</taxon>
        <taxon>Chelicerata</taxon>
        <taxon>Arachnida</taxon>
        <taxon>Acari</taxon>
        <taxon>Parasitiformes</taxon>
        <taxon>Ixodida</taxon>
        <taxon>Ixodoidea</taxon>
        <taxon>Ixodidae</taxon>
        <taxon>Hyalomminae</taxon>
        <taxon>Hyalomma</taxon>
    </lineage>
</organism>
<sequence>MVHVICLAHELQRVCEELRKHFIDVNELIASAKAMFLKAQSRVRSFKNKLPDVPLPPEPIVTRWGTWLEAVEYYNCYFSYIEVLINGFSGDESAAVREAQATLSAGSLRGDLTYLCANFMFLANTIKKHDSLGETLIMNIALILHAQRRIAAVPEGPVAEKARAKLQSVLDKNEGLSVLKELSGVLANEHFRIPVSVKPLNVLKYNYVPITSVHVERSFSAYKLILSVKRHNFE</sequence>
<evidence type="ECO:0000313" key="1">
    <source>
        <dbReference type="EMBL" id="KAH6944107.1"/>
    </source>
</evidence>
<comment type="caution">
    <text evidence="1">The sequence shown here is derived from an EMBL/GenBank/DDBJ whole genome shotgun (WGS) entry which is preliminary data.</text>
</comment>